<proteinExistence type="predicted"/>
<dbReference type="EMBL" id="LPLZ01000086">
    <property type="protein sequence ID" value="KWN05144.1"/>
    <property type="molecule type" value="Genomic_DNA"/>
</dbReference>
<protein>
    <submittedName>
        <fullName evidence="1">Transposase</fullName>
    </submittedName>
</protein>
<sequence length="56" mass="6432">MRLLTKWEASGNTKALARLTQISPAAWRRILLNGHYTFQRDNAIDLHALIAGLEWE</sequence>
<dbReference type="AlphaFoldDB" id="A0A119VD36"/>
<comment type="caution">
    <text evidence="1">The sequence shown here is derived from an EMBL/GenBank/DDBJ whole genome shotgun (WGS) entry which is preliminary data.</text>
</comment>
<name>A0A119VD36_9BURK</name>
<organism evidence="1 2">
    <name type="scientific">Burkholderia territorii</name>
    <dbReference type="NCBI Taxonomy" id="1503055"/>
    <lineage>
        <taxon>Bacteria</taxon>
        <taxon>Pseudomonadati</taxon>
        <taxon>Pseudomonadota</taxon>
        <taxon>Betaproteobacteria</taxon>
        <taxon>Burkholderiales</taxon>
        <taxon>Burkholderiaceae</taxon>
        <taxon>Burkholderia</taxon>
        <taxon>Burkholderia cepacia complex</taxon>
    </lineage>
</organism>
<reference evidence="1 2" key="1">
    <citation type="submission" date="2015-11" db="EMBL/GenBank/DDBJ databases">
        <title>Expanding the genomic diversity of Burkholderia species for the development of highly accurate diagnostics.</title>
        <authorList>
            <person name="Sahl J."/>
            <person name="Keim P."/>
            <person name="Wagner D."/>
        </authorList>
    </citation>
    <scope>NUCLEOTIDE SEQUENCE [LARGE SCALE GENOMIC DNA]</scope>
    <source>
        <strain evidence="1 2">MSMB793WGS</strain>
    </source>
</reference>
<evidence type="ECO:0000313" key="2">
    <source>
        <dbReference type="Proteomes" id="UP000068016"/>
    </source>
</evidence>
<dbReference type="Proteomes" id="UP000068016">
    <property type="component" value="Unassembled WGS sequence"/>
</dbReference>
<gene>
    <name evidence="1" type="ORF">WT83_30020</name>
</gene>
<evidence type="ECO:0000313" key="1">
    <source>
        <dbReference type="EMBL" id="KWN05144.1"/>
    </source>
</evidence>
<accession>A0A119VD36</accession>